<proteinExistence type="inferred from homology"/>
<dbReference type="InterPro" id="IPR005000">
    <property type="entry name" value="Aldolase/citrate-lyase_domain"/>
</dbReference>
<sequence length="293" mass="31906">MRSWLFIEGNSPGKMAKAPMVGADAVVVDLSCVPNDEDAPRLRADIAAWLKAHSDPLIARKAFARWVRIKPLDTPMWREELATVMQGAPEGVILPRATGNDDLRVLASELYEIEQKLGLKHNTTKIIPQIGETPRAALTLNELTTDRQPRISGFMWNADNVARGLGAKRTRCESGRWTDALSHVRAMTVILARTMGVLAIDTATADHRDIALGQRDARCAKQDGFHGMCALHPKQVAAIHEAYALSARERAEAEAVIGLANSRSITELLTEADGATVEVGEDFAPAQSMRSLG</sequence>
<dbReference type="Pfam" id="PF03328">
    <property type="entry name" value="HpcH_HpaI"/>
    <property type="match status" value="1"/>
</dbReference>
<dbReference type="PANTHER" id="PTHR32308">
    <property type="entry name" value="LYASE BETA SUBUNIT, PUTATIVE (AFU_ORTHOLOGUE AFUA_4G13030)-RELATED"/>
    <property type="match status" value="1"/>
</dbReference>
<dbReference type="PANTHER" id="PTHR32308:SF0">
    <property type="entry name" value="HPCH_HPAI ALDOLASE_CITRATE LYASE DOMAIN-CONTAINING PROTEIN"/>
    <property type="match status" value="1"/>
</dbReference>
<dbReference type="InterPro" id="IPR011206">
    <property type="entry name" value="Citrate_lyase_beta/mcl1/mcl2"/>
</dbReference>
<keyword evidence="3" id="KW-0479">Metal-binding</keyword>
<dbReference type="InterPro" id="IPR040442">
    <property type="entry name" value="Pyrv_kinase-like_dom_sf"/>
</dbReference>
<keyword evidence="4" id="KW-0460">Magnesium</keyword>
<comment type="cofactor">
    <cofactor evidence="1">
        <name>Mg(2+)</name>
        <dbReference type="ChEBI" id="CHEBI:18420"/>
    </cofactor>
</comment>
<dbReference type="SUPFAM" id="SSF51621">
    <property type="entry name" value="Phosphoenolpyruvate/pyruvate domain"/>
    <property type="match status" value="1"/>
</dbReference>
<feature type="domain" description="HpcH/HpaI aldolase/citrate lyase" evidence="5">
    <location>
        <begin position="2"/>
        <end position="233"/>
    </location>
</feature>
<comment type="similarity">
    <text evidence="2">Belongs to the HpcH/HpaI aldolase family.</text>
</comment>
<gene>
    <name evidence="6" type="ORF">NSO95_12220</name>
</gene>
<evidence type="ECO:0000256" key="2">
    <source>
        <dbReference type="ARBA" id="ARBA00005568"/>
    </source>
</evidence>
<evidence type="ECO:0000313" key="7">
    <source>
        <dbReference type="Proteomes" id="UP001206067"/>
    </source>
</evidence>
<evidence type="ECO:0000256" key="3">
    <source>
        <dbReference type="ARBA" id="ARBA00022723"/>
    </source>
</evidence>
<dbReference type="Gene3D" id="3.20.20.60">
    <property type="entry name" value="Phosphoenolpyruvate-binding domains"/>
    <property type="match status" value="1"/>
</dbReference>
<dbReference type="RefSeq" id="WP_257596546.1">
    <property type="nucleotide sequence ID" value="NZ_JANKHH010000007.1"/>
</dbReference>
<accession>A0ABT1XSR4</accession>
<evidence type="ECO:0000256" key="4">
    <source>
        <dbReference type="ARBA" id="ARBA00022842"/>
    </source>
</evidence>
<reference evidence="6 7" key="1">
    <citation type="submission" date="2022-08" db="EMBL/GenBank/DDBJ databases">
        <title>Polyphasic taxonomy analysis of Qipengyuania sp.RS5-5.</title>
        <authorList>
            <person name="Xamxidin M."/>
            <person name="Wu M."/>
        </authorList>
    </citation>
    <scope>NUCLEOTIDE SEQUENCE [LARGE SCALE GENOMIC DNA]</scope>
    <source>
        <strain evidence="6 7">RS5-5</strain>
    </source>
</reference>
<dbReference type="EMBL" id="JANKHH010000007">
    <property type="protein sequence ID" value="MCR2834709.1"/>
    <property type="molecule type" value="Genomic_DNA"/>
</dbReference>
<protein>
    <submittedName>
        <fullName evidence="6">Aldolase/citrate lyase family protein</fullName>
    </submittedName>
</protein>
<evidence type="ECO:0000256" key="1">
    <source>
        <dbReference type="ARBA" id="ARBA00001946"/>
    </source>
</evidence>
<dbReference type="PIRSF" id="PIRSF015582">
    <property type="entry name" value="Cit_lyase_B"/>
    <property type="match status" value="1"/>
</dbReference>
<keyword evidence="7" id="KW-1185">Reference proteome</keyword>
<dbReference type="Proteomes" id="UP001206067">
    <property type="component" value="Unassembled WGS sequence"/>
</dbReference>
<dbReference type="GO" id="GO:0016829">
    <property type="term" value="F:lyase activity"/>
    <property type="evidence" value="ECO:0007669"/>
    <property type="project" value="UniProtKB-KW"/>
</dbReference>
<dbReference type="InterPro" id="IPR015813">
    <property type="entry name" value="Pyrv/PenolPyrv_kinase-like_dom"/>
</dbReference>
<organism evidence="6 7">
    <name type="scientific">Parerythrobacter lacustris</name>
    <dbReference type="NCBI Taxonomy" id="2969984"/>
    <lineage>
        <taxon>Bacteria</taxon>
        <taxon>Pseudomonadati</taxon>
        <taxon>Pseudomonadota</taxon>
        <taxon>Alphaproteobacteria</taxon>
        <taxon>Sphingomonadales</taxon>
        <taxon>Erythrobacteraceae</taxon>
        <taxon>Parerythrobacter</taxon>
    </lineage>
</organism>
<name>A0ABT1XSR4_9SPHN</name>
<evidence type="ECO:0000313" key="6">
    <source>
        <dbReference type="EMBL" id="MCR2834709.1"/>
    </source>
</evidence>
<comment type="caution">
    <text evidence="6">The sequence shown here is derived from an EMBL/GenBank/DDBJ whole genome shotgun (WGS) entry which is preliminary data.</text>
</comment>
<evidence type="ECO:0000259" key="5">
    <source>
        <dbReference type="Pfam" id="PF03328"/>
    </source>
</evidence>
<keyword evidence="6" id="KW-0456">Lyase</keyword>